<dbReference type="PANTHER" id="PTHR40111:SF1">
    <property type="entry name" value="CEPHALOSPORIN-C DEACETYLASE"/>
    <property type="match status" value="1"/>
</dbReference>
<evidence type="ECO:0000313" key="2">
    <source>
        <dbReference type="EMBL" id="GAA4174458.1"/>
    </source>
</evidence>
<dbReference type="PANTHER" id="PTHR40111">
    <property type="entry name" value="CEPHALOSPORIN-C DEACETYLASE"/>
    <property type="match status" value="1"/>
</dbReference>
<accession>A0ABP7ZZV0</accession>
<dbReference type="InterPro" id="IPR029058">
    <property type="entry name" value="AB_hydrolase_fold"/>
</dbReference>
<dbReference type="SUPFAM" id="SSF53474">
    <property type="entry name" value="alpha/beta-Hydrolases"/>
    <property type="match status" value="1"/>
</dbReference>
<reference evidence="3" key="1">
    <citation type="journal article" date="2019" name="Int. J. Syst. Evol. Microbiol.">
        <title>The Global Catalogue of Microorganisms (GCM) 10K type strain sequencing project: providing services to taxonomists for standard genome sequencing and annotation.</title>
        <authorList>
            <consortium name="The Broad Institute Genomics Platform"/>
            <consortium name="The Broad Institute Genome Sequencing Center for Infectious Disease"/>
            <person name="Wu L."/>
            <person name="Ma J."/>
        </authorList>
    </citation>
    <scope>NUCLEOTIDE SEQUENCE [LARGE SCALE GENOMIC DNA]</scope>
    <source>
        <strain evidence="3">JCM 17591</strain>
    </source>
</reference>
<dbReference type="InterPro" id="IPR039069">
    <property type="entry name" value="CE7"/>
</dbReference>
<comment type="caution">
    <text evidence="2">The sequence shown here is derived from an EMBL/GenBank/DDBJ whole genome shotgun (WGS) entry which is preliminary data.</text>
</comment>
<dbReference type="Proteomes" id="UP001501079">
    <property type="component" value="Unassembled WGS sequence"/>
</dbReference>
<dbReference type="Gene3D" id="3.40.50.1820">
    <property type="entry name" value="alpha/beta hydrolase"/>
    <property type="match status" value="1"/>
</dbReference>
<name>A0ABP7ZZV0_9MICO</name>
<evidence type="ECO:0000313" key="3">
    <source>
        <dbReference type="Proteomes" id="UP001501079"/>
    </source>
</evidence>
<dbReference type="Pfam" id="PF05448">
    <property type="entry name" value="AXE1"/>
    <property type="match status" value="1"/>
</dbReference>
<feature type="domain" description="Acetyl xylan esterase" evidence="1">
    <location>
        <begin position="1"/>
        <end position="333"/>
    </location>
</feature>
<evidence type="ECO:0000259" key="1">
    <source>
        <dbReference type="Pfam" id="PF05448"/>
    </source>
</evidence>
<dbReference type="InterPro" id="IPR008391">
    <property type="entry name" value="AXE1_dom"/>
</dbReference>
<protein>
    <submittedName>
        <fullName evidence="2">Acetylxylan esterase</fullName>
    </submittedName>
</protein>
<organism evidence="2 3">
    <name type="scientific">Gryllotalpicola koreensis</name>
    <dbReference type="NCBI Taxonomy" id="993086"/>
    <lineage>
        <taxon>Bacteria</taxon>
        <taxon>Bacillati</taxon>
        <taxon>Actinomycetota</taxon>
        <taxon>Actinomycetes</taxon>
        <taxon>Micrococcales</taxon>
        <taxon>Microbacteriaceae</taxon>
        <taxon>Gryllotalpicola</taxon>
    </lineage>
</organism>
<dbReference type="RefSeq" id="WP_344753630.1">
    <property type="nucleotide sequence ID" value="NZ_BAABBW010000003.1"/>
</dbReference>
<proteinExistence type="predicted"/>
<gene>
    <name evidence="2" type="ORF">GCM10022287_18380</name>
</gene>
<sequence>MPFTDMPLAQLRAFTPAVREPADFDVFWNETLAEARTAADLTGATASRTPADSPITELIVEDLTFPGFNADPVKAWVTRPKGDTGSAGREGTEGGKLPVVVEFIGYNGGRGIVGERLQWAASGYVHVLMDTRGQGSGWGTGGDTADPHGSTSAVSGWMTRGILDPKEHYYRRVFTDAARLVDEVRTWDFIDPARIAVTGGSQGGGIAIAAAGLSPDVWALLPDVAFLCAWEHGTNVAISDPYQELSRYLAAHRNDVETVWNTAAYFDGVNFAKRITAPSLWSVALMDQVVPPSSTFAGFNALASADKAIEVYPYNGHEGGQTYQWLKQAEFLAQRR</sequence>
<keyword evidence="3" id="KW-1185">Reference proteome</keyword>
<dbReference type="EMBL" id="BAABBW010000003">
    <property type="protein sequence ID" value="GAA4174458.1"/>
    <property type="molecule type" value="Genomic_DNA"/>
</dbReference>